<dbReference type="AlphaFoldDB" id="A0A7W8AEB5"/>
<evidence type="ECO:0000313" key="2">
    <source>
        <dbReference type="EMBL" id="MBB5083223.1"/>
    </source>
</evidence>
<dbReference type="InterPro" id="IPR036691">
    <property type="entry name" value="Endo/exonu/phosph_ase_sf"/>
</dbReference>
<dbReference type="Pfam" id="PF03372">
    <property type="entry name" value="Exo_endo_phos"/>
    <property type="match status" value="1"/>
</dbReference>
<sequence>MALRVLSWNIWDGGRADLPLIVEQVAAVAPDVFCSIETYGAADTILGGLPGYTGTRITARDRDNLWIFSRLPVTHVFPPSFDDFRFGGIRVALPGVSGPQGLSGDSGLSGHPGFSGDSGLFGGVEVNVFITWLNFSEPWLGDVIASGASPEAIRQAEQVQLSELSRIVGEELPRLLDGDRSPVVLAGDLNVLPASDWPHLRTTQILVDAGYTDTFRAVSQDPGHTWSTQPDRAHVNIPERIDYIFAKGLEVRHSEVVSDRLPHHPPGPFYSDHAALITDLHA</sequence>
<dbReference type="GO" id="GO:0003824">
    <property type="term" value="F:catalytic activity"/>
    <property type="evidence" value="ECO:0007669"/>
    <property type="project" value="InterPro"/>
</dbReference>
<gene>
    <name evidence="2" type="ORF">HNR40_008726</name>
</gene>
<dbReference type="EMBL" id="JACHIN010000016">
    <property type="protein sequence ID" value="MBB5083223.1"/>
    <property type="molecule type" value="Genomic_DNA"/>
</dbReference>
<evidence type="ECO:0000259" key="1">
    <source>
        <dbReference type="Pfam" id="PF03372"/>
    </source>
</evidence>
<accession>A0A7W8AEB5</accession>
<comment type="caution">
    <text evidence="2">The sequence shown here is derived from an EMBL/GenBank/DDBJ whole genome shotgun (WGS) entry which is preliminary data.</text>
</comment>
<proteinExistence type="predicted"/>
<dbReference type="SUPFAM" id="SSF56219">
    <property type="entry name" value="DNase I-like"/>
    <property type="match status" value="1"/>
</dbReference>
<feature type="domain" description="Endonuclease/exonuclease/phosphatase" evidence="1">
    <location>
        <begin position="6"/>
        <end position="273"/>
    </location>
</feature>
<organism evidence="2 3">
    <name type="scientific">Nonomuraea endophytica</name>
    <dbReference type="NCBI Taxonomy" id="714136"/>
    <lineage>
        <taxon>Bacteria</taxon>
        <taxon>Bacillati</taxon>
        <taxon>Actinomycetota</taxon>
        <taxon>Actinomycetes</taxon>
        <taxon>Streptosporangiales</taxon>
        <taxon>Streptosporangiaceae</taxon>
        <taxon>Nonomuraea</taxon>
    </lineage>
</organism>
<keyword evidence="3" id="KW-1185">Reference proteome</keyword>
<reference evidence="2 3" key="1">
    <citation type="submission" date="2020-08" db="EMBL/GenBank/DDBJ databases">
        <title>Genomic Encyclopedia of Type Strains, Phase IV (KMG-IV): sequencing the most valuable type-strain genomes for metagenomic binning, comparative biology and taxonomic classification.</title>
        <authorList>
            <person name="Goeker M."/>
        </authorList>
    </citation>
    <scope>NUCLEOTIDE SEQUENCE [LARGE SCALE GENOMIC DNA]</scope>
    <source>
        <strain evidence="2 3">DSM 45385</strain>
    </source>
</reference>
<name>A0A7W8AEB5_9ACTN</name>
<dbReference type="Proteomes" id="UP000568380">
    <property type="component" value="Unassembled WGS sequence"/>
</dbReference>
<protein>
    <recommendedName>
        <fullName evidence="1">Endonuclease/exonuclease/phosphatase domain-containing protein</fullName>
    </recommendedName>
</protein>
<dbReference type="RefSeq" id="WP_184972123.1">
    <property type="nucleotide sequence ID" value="NZ_JACHIN010000016.1"/>
</dbReference>
<dbReference type="InterPro" id="IPR005135">
    <property type="entry name" value="Endo/exonuclease/phosphatase"/>
</dbReference>
<dbReference type="Gene3D" id="3.60.10.10">
    <property type="entry name" value="Endonuclease/exonuclease/phosphatase"/>
    <property type="match status" value="1"/>
</dbReference>
<evidence type="ECO:0000313" key="3">
    <source>
        <dbReference type="Proteomes" id="UP000568380"/>
    </source>
</evidence>